<dbReference type="Proteomes" id="UP001162480">
    <property type="component" value="Chromosome 5"/>
</dbReference>
<dbReference type="AlphaFoldDB" id="A0AA36F4Q3"/>
<gene>
    <name evidence="1" type="ORF">OCTVUL_1B028944</name>
</gene>
<organism evidence="1 2">
    <name type="scientific">Octopus vulgaris</name>
    <name type="common">Common octopus</name>
    <dbReference type="NCBI Taxonomy" id="6645"/>
    <lineage>
        <taxon>Eukaryota</taxon>
        <taxon>Metazoa</taxon>
        <taxon>Spiralia</taxon>
        <taxon>Lophotrochozoa</taxon>
        <taxon>Mollusca</taxon>
        <taxon>Cephalopoda</taxon>
        <taxon>Coleoidea</taxon>
        <taxon>Octopodiformes</taxon>
        <taxon>Octopoda</taxon>
        <taxon>Incirrata</taxon>
        <taxon>Octopodidae</taxon>
        <taxon>Octopus</taxon>
    </lineage>
</organism>
<dbReference type="EMBL" id="OX597818">
    <property type="protein sequence ID" value="CAI9722363.1"/>
    <property type="molecule type" value="Genomic_DNA"/>
</dbReference>
<evidence type="ECO:0000313" key="2">
    <source>
        <dbReference type="Proteomes" id="UP001162480"/>
    </source>
</evidence>
<keyword evidence="2" id="KW-1185">Reference proteome</keyword>
<protein>
    <submittedName>
        <fullName evidence="1">Uncharacterized protein</fullName>
    </submittedName>
</protein>
<name>A0AA36F4Q3_OCTVU</name>
<sequence length="93" mass="10148">MADLSRHSTAHLLIRSEDRFDFGISALALMVGSGVRGASGGGSCNINDHAAGCDSMMVITMMTHTEKAMYRRNLVMVTVLAYYKSLPFYSLLI</sequence>
<evidence type="ECO:0000313" key="1">
    <source>
        <dbReference type="EMBL" id="CAI9722363.1"/>
    </source>
</evidence>
<proteinExistence type="predicted"/>
<reference evidence="1" key="1">
    <citation type="submission" date="2023-08" db="EMBL/GenBank/DDBJ databases">
        <authorList>
            <person name="Alioto T."/>
            <person name="Alioto T."/>
            <person name="Gomez Garrido J."/>
        </authorList>
    </citation>
    <scope>NUCLEOTIDE SEQUENCE</scope>
</reference>
<accession>A0AA36F4Q3</accession>